<evidence type="ECO:0008006" key="2">
    <source>
        <dbReference type="Google" id="ProtNLM"/>
    </source>
</evidence>
<evidence type="ECO:0000313" key="1">
    <source>
        <dbReference type="EMBL" id="CAD8838197.1"/>
    </source>
</evidence>
<dbReference type="Gene3D" id="1.25.40.10">
    <property type="entry name" value="Tetratricopeptide repeat domain"/>
    <property type="match status" value="1"/>
</dbReference>
<name>A0A7S1F1I6_NOCSC</name>
<sequence>MLRVGAVRRLNLPVLWVPVRWRHVRAGRSSDHKSSDKVRNQLAKALGGLAVPHGKKHRAVGMFELLKDATNSATPDLSKCFHFCGQSRDVQTLGLVWRMAKSRQLALNRQLYGEFIAAAARTAQSDKNNFKDKTLCLSLGKGAWTDMARIGLPPRLPEYGAALALCAKTGDAEWASELWSEISNSSMKPDSMALSEYLEAMAQDDGWDIVEEELARMKTLGVEPRPSAFAALLSTAGAQHQRDRIEWVWDSFPDIQSTAAAYVDKARALLLCGEPAVVPTLRVEMTEKDISPIFRTFLCEAQALLLMLQEEPISEKLAHDITHVAGLAQTYSGSEVVAREERHLLEELEGMAQRLVNGEELSYSDVHILI</sequence>
<accession>A0A7S1F1I6</accession>
<proteinExistence type="predicted"/>
<reference evidence="1" key="1">
    <citation type="submission" date="2021-01" db="EMBL/GenBank/DDBJ databases">
        <authorList>
            <person name="Corre E."/>
            <person name="Pelletier E."/>
            <person name="Niang G."/>
            <person name="Scheremetjew M."/>
            <person name="Finn R."/>
            <person name="Kale V."/>
            <person name="Holt S."/>
            <person name="Cochrane G."/>
            <person name="Meng A."/>
            <person name="Brown T."/>
            <person name="Cohen L."/>
        </authorList>
    </citation>
    <scope>NUCLEOTIDE SEQUENCE</scope>
</reference>
<protein>
    <recommendedName>
        <fullName evidence="2">Pentacotripeptide-repeat region of PRORP domain-containing protein</fullName>
    </recommendedName>
</protein>
<dbReference type="EMBL" id="HBFQ01017932">
    <property type="protein sequence ID" value="CAD8838197.1"/>
    <property type="molecule type" value="Transcribed_RNA"/>
</dbReference>
<dbReference type="InterPro" id="IPR011990">
    <property type="entry name" value="TPR-like_helical_dom_sf"/>
</dbReference>
<dbReference type="AlphaFoldDB" id="A0A7S1F1I6"/>
<organism evidence="1">
    <name type="scientific">Noctiluca scintillans</name>
    <name type="common">Sea sparkle</name>
    <name type="synonym">Red tide dinoflagellate</name>
    <dbReference type="NCBI Taxonomy" id="2966"/>
    <lineage>
        <taxon>Eukaryota</taxon>
        <taxon>Sar</taxon>
        <taxon>Alveolata</taxon>
        <taxon>Dinophyceae</taxon>
        <taxon>Noctilucales</taxon>
        <taxon>Noctilucaceae</taxon>
        <taxon>Noctiluca</taxon>
    </lineage>
</organism>
<gene>
    <name evidence="1" type="ORF">NSCI0253_LOCUS12545</name>
</gene>